<accession>A0ABN9M0Q6</accession>
<dbReference type="Gene3D" id="2.120.10.30">
    <property type="entry name" value="TolB, C-terminal domain"/>
    <property type="match status" value="1"/>
</dbReference>
<keyword evidence="2" id="KW-1185">Reference proteome</keyword>
<reference evidence="1" key="1">
    <citation type="submission" date="2023-07" db="EMBL/GenBank/DDBJ databases">
        <authorList>
            <person name="Stuckert A."/>
        </authorList>
    </citation>
    <scope>NUCLEOTIDE SEQUENCE</scope>
</reference>
<dbReference type="InterPro" id="IPR000033">
    <property type="entry name" value="LDLR_classB_rpt"/>
</dbReference>
<dbReference type="Proteomes" id="UP001176940">
    <property type="component" value="Unassembled WGS sequence"/>
</dbReference>
<evidence type="ECO:0000313" key="1">
    <source>
        <dbReference type="EMBL" id="CAJ0950824.1"/>
    </source>
</evidence>
<dbReference type="SUPFAM" id="SSF63825">
    <property type="entry name" value="YWTD domain"/>
    <property type="match status" value="1"/>
</dbReference>
<sequence>MCFLSLRSADAPTPGSLYIRRVCSSRVRSSGDVRPPDQNSSPLLLYANRRDLRLVDAAGIKGNSTVLVTGLEDAAAVDFVFLRGYIYWSDVSEEAIKRINFNQRAAARRTW</sequence>
<name>A0ABN9M0Q6_9NEOB</name>
<protein>
    <submittedName>
        <fullName evidence="1">Uncharacterized protein</fullName>
    </submittedName>
</protein>
<dbReference type="SMART" id="SM00135">
    <property type="entry name" value="LY"/>
    <property type="match status" value="1"/>
</dbReference>
<dbReference type="EMBL" id="CAUEEQ010032311">
    <property type="protein sequence ID" value="CAJ0950824.1"/>
    <property type="molecule type" value="Genomic_DNA"/>
</dbReference>
<organism evidence="1 2">
    <name type="scientific">Ranitomeya imitator</name>
    <name type="common">mimic poison frog</name>
    <dbReference type="NCBI Taxonomy" id="111125"/>
    <lineage>
        <taxon>Eukaryota</taxon>
        <taxon>Metazoa</taxon>
        <taxon>Chordata</taxon>
        <taxon>Craniata</taxon>
        <taxon>Vertebrata</taxon>
        <taxon>Euteleostomi</taxon>
        <taxon>Amphibia</taxon>
        <taxon>Batrachia</taxon>
        <taxon>Anura</taxon>
        <taxon>Neobatrachia</taxon>
        <taxon>Hyloidea</taxon>
        <taxon>Dendrobatidae</taxon>
        <taxon>Dendrobatinae</taxon>
        <taxon>Ranitomeya</taxon>
    </lineage>
</organism>
<proteinExistence type="predicted"/>
<comment type="caution">
    <text evidence="1">The sequence shown here is derived from an EMBL/GenBank/DDBJ whole genome shotgun (WGS) entry which is preliminary data.</text>
</comment>
<evidence type="ECO:0000313" key="2">
    <source>
        <dbReference type="Proteomes" id="UP001176940"/>
    </source>
</evidence>
<dbReference type="InterPro" id="IPR011042">
    <property type="entry name" value="6-blade_b-propeller_TolB-like"/>
</dbReference>
<gene>
    <name evidence="1" type="ORF">RIMI_LOCUS13190915</name>
</gene>